<keyword evidence="3" id="KW-1185">Reference proteome</keyword>
<dbReference type="EMBL" id="AWWV01007966">
    <property type="protein sequence ID" value="OMO94066.1"/>
    <property type="molecule type" value="Genomic_DNA"/>
</dbReference>
<dbReference type="AlphaFoldDB" id="A0A1R3JGW8"/>
<dbReference type="Gramene" id="OMO94066">
    <property type="protein sequence ID" value="OMO94066"/>
    <property type="gene ID" value="CCACVL1_06201"/>
</dbReference>
<feature type="region of interest" description="Disordered" evidence="1">
    <location>
        <begin position="1"/>
        <end position="31"/>
    </location>
</feature>
<accession>A0A1R3JGW8</accession>
<comment type="caution">
    <text evidence="2">The sequence shown here is derived from an EMBL/GenBank/DDBJ whole genome shotgun (WGS) entry which is preliminary data.</text>
</comment>
<sequence>MENPDEEGQKEFQEVSRERERDVNSWAQGAR</sequence>
<reference evidence="2 3" key="1">
    <citation type="submission" date="2013-09" db="EMBL/GenBank/DDBJ databases">
        <title>Corchorus capsularis genome sequencing.</title>
        <authorList>
            <person name="Alam M."/>
            <person name="Haque M.S."/>
            <person name="Islam M.S."/>
            <person name="Emdad E.M."/>
            <person name="Islam M.M."/>
            <person name="Ahmed B."/>
            <person name="Halim A."/>
            <person name="Hossen Q.M.M."/>
            <person name="Hossain M.Z."/>
            <person name="Ahmed R."/>
            <person name="Khan M.M."/>
            <person name="Islam R."/>
            <person name="Rashid M.M."/>
            <person name="Khan S.A."/>
            <person name="Rahman M.S."/>
            <person name="Alam M."/>
        </authorList>
    </citation>
    <scope>NUCLEOTIDE SEQUENCE [LARGE SCALE GENOMIC DNA]</scope>
    <source>
        <strain evidence="3">cv. CVL-1</strain>
        <tissue evidence="2">Whole seedling</tissue>
    </source>
</reference>
<dbReference type="Proteomes" id="UP000188268">
    <property type="component" value="Unassembled WGS sequence"/>
</dbReference>
<name>A0A1R3JGW8_COCAP</name>
<evidence type="ECO:0000313" key="3">
    <source>
        <dbReference type="Proteomes" id="UP000188268"/>
    </source>
</evidence>
<organism evidence="2 3">
    <name type="scientific">Corchorus capsularis</name>
    <name type="common">Jute</name>
    <dbReference type="NCBI Taxonomy" id="210143"/>
    <lineage>
        <taxon>Eukaryota</taxon>
        <taxon>Viridiplantae</taxon>
        <taxon>Streptophyta</taxon>
        <taxon>Embryophyta</taxon>
        <taxon>Tracheophyta</taxon>
        <taxon>Spermatophyta</taxon>
        <taxon>Magnoliopsida</taxon>
        <taxon>eudicotyledons</taxon>
        <taxon>Gunneridae</taxon>
        <taxon>Pentapetalae</taxon>
        <taxon>rosids</taxon>
        <taxon>malvids</taxon>
        <taxon>Malvales</taxon>
        <taxon>Malvaceae</taxon>
        <taxon>Grewioideae</taxon>
        <taxon>Apeibeae</taxon>
        <taxon>Corchorus</taxon>
    </lineage>
</organism>
<protein>
    <submittedName>
        <fullName evidence="2">Uncharacterized protein</fullName>
    </submittedName>
</protein>
<feature type="compositionally biased region" description="Basic and acidic residues" evidence="1">
    <location>
        <begin position="7"/>
        <end position="23"/>
    </location>
</feature>
<gene>
    <name evidence="2" type="ORF">CCACVL1_06201</name>
</gene>
<proteinExistence type="predicted"/>
<evidence type="ECO:0000256" key="1">
    <source>
        <dbReference type="SAM" id="MobiDB-lite"/>
    </source>
</evidence>
<evidence type="ECO:0000313" key="2">
    <source>
        <dbReference type="EMBL" id="OMO94066.1"/>
    </source>
</evidence>